<dbReference type="GO" id="GO:0030686">
    <property type="term" value="C:90S preribosome"/>
    <property type="evidence" value="ECO:0007669"/>
    <property type="project" value="TreeGrafter"/>
</dbReference>
<accession>A0AAV8V617</accession>
<keyword evidence="3" id="KW-1185">Reference proteome</keyword>
<dbReference type="PANTHER" id="PTHR10925:SF5">
    <property type="entry name" value="RNA CYTIDINE ACETYLTRANSFERASE"/>
    <property type="match status" value="1"/>
</dbReference>
<dbReference type="InterPro" id="IPR032672">
    <property type="entry name" value="TmcA/NAT10/Kre33"/>
</dbReference>
<dbReference type="GO" id="GO:0000049">
    <property type="term" value="F:tRNA binding"/>
    <property type="evidence" value="ECO:0007669"/>
    <property type="project" value="TreeGrafter"/>
</dbReference>
<organism evidence="2 3">
    <name type="scientific">Exocentrus adspersus</name>
    <dbReference type="NCBI Taxonomy" id="1586481"/>
    <lineage>
        <taxon>Eukaryota</taxon>
        <taxon>Metazoa</taxon>
        <taxon>Ecdysozoa</taxon>
        <taxon>Arthropoda</taxon>
        <taxon>Hexapoda</taxon>
        <taxon>Insecta</taxon>
        <taxon>Pterygota</taxon>
        <taxon>Neoptera</taxon>
        <taxon>Endopterygota</taxon>
        <taxon>Coleoptera</taxon>
        <taxon>Polyphaga</taxon>
        <taxon>Cucujiformia</taxon>
        <taxon>Chrysomeloidea</taxon>
        <taxon>Cerambycidae</taxon>
        <taxon>Lamiinae</taxon>
        <taxon>Acanthocinini</taxon>
        <taxon>Exocentrus</taxon>
    </lineage>
</organism>
<dbReference type="PANTHER" id="PTHR10925">
    <property type="entry name" value="N-ACETYLTRANSFERASE 10"/>
    <property type="match status" value="1"/>
</dbReference>
<evidence type="ECO:0000259" key="1">
    <source>
        <dbReference type="Pfam" id="PF13725"/>
    </source>
</evidence>
<feature type="domain" description="Possible tRNA binding" evidence="1">
    <location>
        <begin position="4"/>
        <end position="61"/>
    </location>
</feature>
<dbReference type="GO" id="GO:0005730">
    <property type="term" value="C:nucleolus"/>
    <property type="evidence" value="ECO:0007669"/>
    <property type="project" value="TreeGrafter"/>
</dbReference>
<protein>
    <recommendedName>
        <fullName evidence="1">Possible tRNA binding domain-containing protein</fullName>
    </recommendedName>
</protein>
<dbReference type="GO" id="GO:1904812">
    <property type="term" value="P:rRNA acetylation involved in maturation of SSU-rRNA"/>
    <property type="evidence" value="ECO:0007669"/>
    <property type="project" value="TreeGrafter"/>
</dbReference>
<evidence type="ECO:0000313" key="3">
    <source>
        <dbReference type="Proteomes" id="UP001159042"/>
    </source>
</evidence>
<comment type="caution">
    <text evidence="2">The sequence shown here is derived from an EMBL/GenBank/DDBJ whole genome shotgun (WGS) entry which is preliminary data.</text>
</comment>
<sequence>MSVHLTRELLDIHLTKFDMRRLEMYSNNLVDYHLIMDLIPTLAELYFLYLKDAIRISALQVVSIIYKIINHLKNHRWCIPKQVFPVKSYSTTKEVILLGIGLQHKTIDNLKMELSLPSSQLLGLFNRLIRCYIHYLNRIVEDNFEKKLKSKKVNMVAVSEDIEHDLKTTARKIKKKSG</sequence>
<dbReference type="AlphaFoldDB" id="A0AAV8V617"/>
<dbReference type="EMBL" id="JANEYG010000500">
    <property type="protein sequence ID" value="KAJ8909569.1"/>
    <property type="molecule type" value="Genomic_DNA"/>
</dbReference>
<evidence type="ECO:0000313" key="2">
    <source>
        <dbReference type="EMBL" id="KAJ8909569.1"/>
    </source>
</evidence>
<dbReference type="Proteomes" id="UP001159042">
    <property type="component" value="Unassembled WGS sequence"/>
</dbReference>
<proteinExistence type="predicted"/>
<reference evidence="2 3" key="1">
    <citation type="journal article" date="2023" name="Insect Mol. Biol.">
        <title>Genome sequencing provides insights into the evolution of gene families encoding plant cell wall-degrading enzymes in longhorned beetles.</title>
        <authorList>
            <person name="Shin N.R."/>
            <person name="Okamura Y."/>
            <person name="Kirsch R."/>
            <person name="Pauchet Y."/>
        </authorList>
    </citation>
    <scope>NUCLEOTIDE SEQUENCE [LARGE SCALE GENOMIC DNA]</scope>
    <source>
        <strain evidence="2">EAD_L_NR</strain>
    </source>
</reference>
<feature type="domain" description="Possible tRNA binding" evidence="1">
    <location>
        <begin position="90"/>
        <end position="175"/>
    </location>
</feature>
<name>A0AAV8V617_9CUCU</name>
<dbReference type="Pfam" id="PF13725">
    <property type="entry name" value="tRNA_bind_2"/>
    <property type="match status" value="2"/>
</dbReference>
<dbReference type="InterPro" id="IPR027992">
    <property type="entry name" value="tRNA_bind_dom"/>
</dbReference>
<gene>
    <name evidence="2" type="ORF">NQ315_008929</name>
</gene>
<dbReference type="GO" id="GO:1990883">
    <property type="term" value="F:18S rRNA cytidine N-acetyltransferase activity"/>
    <property type="evidence" value="ECO:0007669"/>
    <property type="project" value="TreeGrafter"/>
</dbReference>